<dbReference type="SUPFAM" id="SSF52283">
    <property type="entry name" value="Formate/glycerate dehydrogenase catalytic domain-like"/>
    <property type="match status" value="1"/>
</dbReference>
<dbReference type="EC" id="3.3.1.1" evidence="2"/>
<accession>A0A378I6L4</accession>
<dbReference type="Gene3D" id="3.40.50.1480">
    <property type="entry name" value="Adenosylhomocysteinase-like"/>
    <property type="match status" value="1"/>
</dbReference>
<organism evidence="2 4">
    <name type="scientific">Legionella birminghamensis</name>
    <dbReference type="NCBI Taxonomy" id="28083"/>
    <lineage>
        <taxon>Bacteria</taxon>
        <taxon>Pseudomonadati</taxon>
        <taxon>Pseudomonadota</taxon>
        <taxon>Gammaproteobacteria</taxon>
        <taxon>Legionellales</taxon>
        <taxon>Legionellaceae</taxon>
        <taxon>Legionella</taxon>
    </lineage>
</organism>
<dbReference type="InterPro" id="IPR036291">
    <property type="entry name" value="NAD(P)-bd_dom_sf"/>
</dbReference>
<name>A0A378I6L4_9GAMM</name>
<dbReference type="Proteomes" id="UP000054735">
    <property type="component" value="Unassembled WGS sequence"/>
</dbReference>
<dbReference type="STRING" id="28083.Lbir_0107"/>
<proteinExistence type="predicted"/>
<protein>
    <submittedName>
        <fullName evidence="2">Adenosylhomocysteinase</fullName>
        <ecNumber evidence="2">3.3.1.1</ecNumber>
    </submittedName>
</protein>
<dbReference type="EMBL" id="LNXT01000001">
    <property type="protein sequence ID" value="KTC76038.1"/>
    <property type="molecule type" value="Genomic_DNA"/>
</dbReference>
<dbReference type="SUPFAM" id="SSF51735">
    <property type="entry name" value="NAD(P)-binding Rossmann-fold domains"/>
    <property type="match status" value="1"/>
</dbReference>
<evidence type="ECO:0000313" key="4">
    <source>
        <dbReference type="Proteomes" id="UP000255066"/>
    </source>
</evidence>
<dbReference type="Proteomes" id="UP000255066">
    <property type="component" value="Unassembled WGS sequence"/>
</dbReference>
<evidence type="ECO:0000313" key="1">
    <source>
        <dbReference type="EMBL" id="KTC76038.1"/>
    </source>
</evidence>
<dbReference type="AlphaFoldDB" id="A0A378I6L4"/>
<dbReference type="GO" id="GO:0005829">
    <property type="term" value="C:cytosol"/>
    <property type="evidence" value="ECO:0007669"/>
    <property type="project" value="TreeGrafter"/>
</dbReference>
<dbReference type="GO" id="GO:0033353">
    <property type="term" value="P:S-adenosylmethionine cycle"/>
    <property type="evidence" value="ECO:0007669"/>
    <property type="project" value="TreeGrafter"/>
</dbReference>
<dbReference type="GO" id="GO:0004013">
    <property type="term" value="F:adenosylhomocysteinase activity"/>
    <property type="evidence" value="ECO:0007669"/>
    <property type="project" value="TreeGrafter"/>
</dbReference>
<dbReference type="OrthoDB" id="9805103at2"/>
<reference evidence="2 4" key="2">
    <citation type="submission" date="2018-06" db="EMBL/GenBank/DDBJ databases">
        <authorList>
            <consortium name="Pathogen Informatics"/>
            <person name="Doyle S."/>
        </authorList>
    </citation>
    <scope>NUCLEOTIDE SEQUENCE [LARGE SCALE GENOMIC DNA]</scope>
    <source>
        <strain evidence="2 4">NCTC12437</strain>
    </source>
</reference>
<evidence type="ECO:0000313" key="2">
    <source>
        <dbReference type="EMBL" id="STX30799.1"/>
    </source>
</evidence>
<dbReference type="PANTHER" id="PTHR23420">
    <property type="entry name" value="ADENOSYLHOMOCYSTEINASE"/>
    <property type="match status" value="1"/>
</dbReference>
<dbReference type="RefSeq" id="WP_058522232.1">
    <property type="nucleotide sequence ID" value="NZ_CAAAHV010000030.1"/>
</dbReference>
<sequence>MSNYNFEAFEQARRNYQVSDLPFLSKARNGIQAEQPYRGLTILHNTPLTLATAFKIELLALGGAEVVTSCIEIVPPEQRAIELLQAARIPVQLEKQYASTFDFHLDCCAELIYLPPPRLGAVELTQTGSERYRTQALDYPLVSVDDSQLKVIETFFGTGNGFIRAIQELVGTAFHNQPIIVIGNGKVGRGIIHALSPYTSNITVIDCKPPQDSALGFINAADKHAVKAAIKQAYAVVTATGVQGLMSDYYQLEKADCGDALLINMGADDEFGRQFSNSDVVFDKRPFNFSLTEPTLFRYLDPIFFAHNHGINVILDKQAKAGYNPFPTTLAENIVREWQSIYQEPIHLAL</sequence>
<dbReference type="InterPro" id="IPR042172">
    <property type="entry name" value="Adenosylhomocyst_ase-like_sf"/>
</dbReference>
<evidence type="ECO:0000313" key="3">
    <source>
        <dbReference type="Proteomes" id="UP000054735"/>
    </source>
</evidence>
<dbReference type="Pfam" id="PF13241">
    <property type="entry name" value="NAD_binding_7"/>
    <property type="match status" value="1"/>
</dbReference>
<dbReference type="InterPro" id="IPR000043">
    <property type="entry name" value="Adenosylhomocysteinase-like"/>
</dbReference>
<keyword evidence="3" id="KW-1185">Reference proteome</keyword>
<dbReference type="EMBL" id="UGNW01000001">
    <property type="protein sequence ID" value="STX30799.1"/>
    <property type="molecule type" value="Genomic_DNA"/>
</dbReference>
<gene>
    <name evidence="1" type="ORF">Lbir_0107</name>
    <name evidence="2" type="ORF">NCTC12437_00562</name>
</gene>
<keyword evidence="2" id="KW-0378">Hydrolase</keyword>
<dbReference type="Gene3D" id="3.40.50.720">
    <property type="entry name" value="NAD(P)-binding Rossmann-like Domain"/>
    <property type="match status" value="1"/>
</dbReference>
<reference evidence="1 3" key="1">
    <citation type="submission" date="2015-11" db="EMBL/GenBank/DDBJ databases">
        <title>Genomic analysis of 38 Legionella species identifies large and diverse effector repertoires.</title>
        <authorList>
            <person name="Burstein D."/>
            <person name="Amaro F."/>
            <person name="Zusman T."/>
            <person name="Lifshitz Z."/>
            <person name="Cohen O."/>
            <person name="Gilbert J.A."/>
            <person name="Pupko T."/>
            <person name="Shuman H.A."/>
            <person name="Segal G."/>
        </authorList>
    </citation>
    <scope>NUCLEOTIDE SEQUENCE [LARGE SCALE GENOMIC DNA]</scope>
    <source>
        <strain evidence="1 3">CDC#1407-AL-14</strain>
    </source>
</reference>
<dbReference type="PANTHER" id="PTHR23420:SF0">
    <property type="entry name" value="ADENOSYLHOMOCYSTEINASE"/>
    <property type="match status" value="1"/>
</dbReference>